<evidence type="ECO:0000259" key="3">
    <source>
        <dbReference type="Pfam" id="PF06985"/>
    </source>
</evidence>
<dbReference type="PANTHER" id="PTHR24148:SF64">
    <property type="entry name" value="HETEROKARYON INCOMPATIBILITY DOMAIN-CONTAINING PROTEIN"/>
    <property type="match status" value="1"/>
</dbReference>
<protein>
    <submittedName>
        <fullName evidence="4">HET-domain-containing protein</fullName>
    </submittedName>
</protein>
<reference evidence="4" key="1">
    <citation type="journal article" date="2020" name="Stud. Mycol.">
        <title>101 Dothideomycetes genomes: a test case for predicting lifestyles and emergence of pathogens.</title>
        <authorList>
            <person name="Haridas S."/>
            <person name="Albert R."/>
            <person name="Binder M."/>
            <person name="Bloem J."/>
            <person name="Labutti K."/>
            <person name="Salamov A."/>
            <person name="Andreopoulos B."/>
            <person name="Baker S."/>
            <person name="Barry K."/>
            <person name="Bills G."/>
            <person name="Bluhm B."/>
            <person name="Cannon C."/>
            <person name="Castanera R."/>
            <person name="Culley D."/>
            <person name="Daum C."/>
            <person name="Ezra D."/>
            <person name="Gonzalez J."/>
            <person name="Henrissat B."/>
            <person name="Kuo A."/>
            <person name="Liang C."/>
            <person name="Lipzen A."/>
            <person name="Lutzoni F."/>
            <person name="Magnuson J."/>
            <person name="Mondo S."/>
            <person name="Nolan M."/>
            <person name="Ohm R."/>
            <person name="Pangilinan J."/>
            <person name="Park H.-J."/>
            <person name="Ramirez L."/>
            <person name="Alfaro M."/>
            <person name="Sun H."/>
            <person name="Tritt A."/>
            <person name="Yoshinaga Y."/>
            <person name="Zwiers L.-H."/>
            <person name="Turgeon B."/>
            <person name="Goodwin S."/>
            <person name="Spatafora J."/>
            <person name="Crous P."/>
            <person name="Grigoriev I."/>
        </authorList>
    </citation>
    <scope>NUCLEOTIDE SEQUENCE</scope>
    <source>
        <strain evidence="4">CBS 133067</strain>
    </source>
</reference>
<dbReference type="InterPro" id="IPR010730">
    <property type="entry name" value="HET"/>
</dbReference>
<dbReference type="Proteomes" id="UP000799772">
    <property type="component" value="Unassembled WGS sequence"/>
</dbReference>
<evidence type="ECO:0000313" key="4">
    <source>
        <dbReference type="EMBL" id="KAF2099165.1"/>
    </source>
</evidence>
<evidence type="ECO:0000313" key="5">
    <source>
        <dbReference type="Proteomes" id="UP000799772"/>
    </source>
</evidence>
<evidence type="ECO:0000256" key="1">
    <source>
        <dbReference type="SAM" id="Coils"/>
    </source>
</evidence>
<dbReference type="EMBL" id="ML978126">
    <property type="protein sequence ID" value="KAF2099165.1"/>
    <property type="molecule type" value="Genomic_DNA"/>
</dbReference>
<proteinExistence type="predicted"/>
<feature type="transmembrane region" description="Helical" evidence="2">
    <location>
        <begin position="787"/>
        <end position="812"/>
    </location>
</feature>
<keyword evidence="1" id="KW-0175">Coiled coil</keyword>
<dbReference type="PANTHER" id="PTHR24148">
    <property type="entry name" value="ANKYRIN REPEAT DOMAIN-CONTAINING PROTEIN 39 HOMOLOG-RELATED"/>
    <property type="match status" value="1"/>
</dbReference>
<feature type="domain" description="Heterokaryon incompatibility" evidence="3">
    <location>
        <begin position="65"/>
        <end position="214"/>
    </location>
</feature>
<comment type="caution">
    <text evidence="4">The sequence shown here is derived from an EMBL/GenBank/DDBJ whole genome shotgun (WGS) entry which is preliminary data.</text>
</comment>
<keyword evidence="5" id="KW-1185">Reference proteome</keyword>
<dbReference type="OrthoDB" id="3477286at2759"/>
<name>A0A9P4IH35_9PEZI</name>
<feature type="coiled-coil region" evidence="1">
    <location>
        <begin position="637"/>
        <end position="705"/>
    </location>
</feature>
<dbReference type="AlphaFoldDB" id="A0A9P4IH35"/>
<gene>
    <name evidence="4" type="ORF">NA57DRAFT_76397</name>
</gene>
<accession>A0A9P4IH35</accession>
<dbReference type="Pfam" id="PF06985">
    <property type="entry name" value="HET"/>
    <property type="match status" value="1"/>
</dbReference>
<sequence length="870" mass="100076">MAGTTVRDFRYTDVPLPHPNALRLLRLHPAESKESGIECELFTVPPSERKLGEQEHGPWQLQESYEALSWTWGDVGEMVPIRIICKQNPTWEAFKFDIKPNLAAALKALRYENIPRVLWVDAISINQKDYDEKNHQVPMMSDVYGNCLRVCVWLGEGVEVTGGPKIAMDFIKNEVLDIWGFDRLCENLSIPEKWRALIGLMNVPWFSRRWVVQEIALAKEGLLYCGDEKITWKQFSDAVSLFVEVETATHRLSEVMKKDVRTNHIPDFFGHVPALGATILVENLNNLFRRSVDKFEEPLLTLEHLVSTLTVFQAGRPHDTIYALLSIASDATPRAASLRVKDFSVSARRELSAWGENIASKTFYVDYEQPYPELCREFVEFSIHQTEPNRALDILCHPWAPPISSERPPPPMEGHTGAGRRQWNIHLEELPSWIPSLKDAAFTMWDRKMARANADPLVGLPMTGHRNYSAAGTRPVNLKQLKFKTRKKHCSIYVEGFVLDEVDQVQEVARKGNIPENWFALGGWLNTKKDPPEEFWRTIVAGRGPHGRNAPAFYPTACREAIAKGLHGGTVEAKTLIHEMQCSIVAEFMRRVEAVITNRRLMRTAAGRLGLGREDTEPGHLICILYGCTVPVILQKVKKSDEQLQMEREEDQQAEREEAAITIQRSYLATRERRAQRRRLQQERLQRDRENAENLKEERLELKRSLLQFRNPRQALSAAQHHFADQLANEYAHIRLELWLNLKSFTKRFLYWKNIYQYYAAIAVPMFFITYWMLAGTLPSEDGRLEVLLVAGATLAILAMIRLVVTFGSSLAKARIRRPQLRNNDDERYYYKVIGECYVHGMMDNEAIKFQNQHQEDDGGKYKAKVFELR</sequence>
<keyword evidence="2" id="KW-0472">Membrane</keyword>
<evidence type="ECO:0000256" key="2">
    <source>
        <dbReference type="SAM" id="Phobius"/>
    </source>
</evidence>
<organism evidence="4 5">
    <name type="scientific">Rhizodiscina lignyota</name>
    <dbReference type="NCBI Taxonomy" id="1504668"/>
    <lineage>
        <taxon>Eukaryota</taxon>
        <taxon>Fungi</taxon>
        <taxon>Dikarya</taxon>
        <taxon>Ascomycota</taxon>
        <taxon>Pezizomycotina</taxon>
        <taxon>Dothideomycetes</taxon>
        <taxon>Pleosporomycetidae</taxon>
        <taxon>Aulographales</taxon>
        <taxon>Rhizodiscinaceae</taxon>
        <taxon>Rhizodiscina</taxon>
    </lineage>
</organism>
<dbReference type="InterPro" id="IPR052895">
    <property type="entry name" value="HetReg/Transcr_Mod"/>
</dbReference>
<keyword evidence="2" id="KW-1133">Transmembrane helix</keyword>
<feature type="transmembrane region" description="Helical" evidence="2">
    <location>
        <begin position="756"/>
        <end position="775"/>
    </location>
</feature>
<keyword evidence="2" id="KW-0812">Transmembrane</keyword>